<keyword evidence="1" id="KW-1133">Transmembrane helix</keyword>
<gene>
    <name evidence="2" type="ORF">SAMN05444396_101414</name>
</gene>
<protein>
    <submittedName>
        <fullName evidence="2">Uncharacterized protein</fullName>
    </submittedName>
</protein>
<feature type="transmembrane region" description="Helical" evidence="1">
    <location>
        <begin position="58"/>
        <end position="75"/>
    </location>
</feature>
<reference evidence="3" key="1">
    <citation type="submission" date="2016-11" db="EMBL/GenBank/DDBJ databases">
        <authorList>
            <person name="Varghese N."/>
            <person name="Submissions S."/>
        </authorList>
    </citation>
    <scope>NUCLEOTIDE SEQUENCE [LARGE SCALE GENOMIC DNA]</scope>
    <source>
        <strain evidence="3">DSM 19741</strain>
    </source>
</reference>
<keyword evidence="3" id="KW-1185">Reference proteome</keyword>
<proteinExistence type="predicted"/>
<keyword evidence="1" id="KW-0472">Membrane</keyword>
<evidence type="ECO:0000313" key="3">
    <source>
        <dbReference type="Proteomes" id="UP000184036"/>
    </source>
</evidence>
<sequence>MMKKNKANNFRFFLTTFTINNKNINMKLFILKWYPIILAFICMLYSITLGILGREQEALYSAHWPGTILLFAIAIRQRRTT</sequence>
<evidence type="ECO:0000313" key="2">
    <source>
        <dbReference type="EMBL" id="SHF79200.1"/>
    </source>
</evidence>
<dbReference type="Proteomes" id="UP000184036">
    <property type="component" value="Unassembled WGS sequence"/>
</dbReference>
<keyword evidence="1" id="KW-0812">Transmembrane</keyword>
<feature type="transmembrane region" description="Helical" evidence="1">
    <location>
        <begin position="33"/>
        <end position="52"/>
    </location>
</feature>
<organism evidence="2 3">
    <name type="scientific">Flavobacterium segetis</name>
    <dbReference type="NCBI Taxonomy" id="271157"/>
    <lineage>
        <taxon>Bacteria</taxon>
        <taxon>Pseudomonadati</taxon>
        <taxon>Bacteroidota</taxon>
        <taxon>Flavobacteriia</taxon>
        <taxon>Flavobacteriales</taxon>
        <taxon>Flavobacteriaceae</taxon>
        <taxon>Flavobacterium</taxon>
    </lineage>
</organism>
<name>A0A1M5EJ96_9FLAO</name>
<accession>A0A1M5EJ96</accession>
<dbReference type="AlphaFoldDB" id="A0A1M5EJ96"/>
<dbReference type="EMBL" id="FQWE01000001">
    <property type="protein sequence ID" value="SHF79200.1"/>
    <property type="molecule type" value="Genomic_DNA"/>
</dbReference>
<evidence type="ECO:0000256" key="1">
    <source>
        <dbReference type="SAM" id="Phobius"/>
    </source>
</evidence>